<protein>
    <submittedName>
        <fullName evidence="3">Transposase</fullName>
    </submittedName>
</protein>
<evidence type="ECO:0000313" key="1">
    <source>
        <dbReference type="EMBL" id="VDK72329.1"/>
    </source>
</evidence>
<organism evidence="3">
    <name type="scientific">Gongylonema pulchrum</name>
    <dbReference type="NCBI Taxonomy" id="637853"/>
    <lineage>
        <taxon>Eukaryota</taxon>
        <taxon>Metazoa</taxon>
        <taxon>Ecdysozoa</taxon>
        <taxon>Nematoda</taxon>
        <taxon>Chromadorea</taxon>
        <taxon>Rhabditida</taxon>
        <taxon>Spirurina</taxon>
        <taxon>Spiruromorpha</taxon>
        <taxon>Spiruroidea</taxon>
        <taxon>Gongylonematidae</taxon>
        <taxon>Gongylonema</taxon>
    </lineage>
</organism>
<name>A0A183DL46_9BILA</name>
<sequence length="41" mass="4481">MNKSFIAIGADIQTRALSACFAADKIHHVIDTMYGDEEPIS</sequence>
<keyword evidence="2" id="KW-1185">Reference proteome</keyword>
<gene>
    <name evidence="1" type="ORF">GPUH_LOCUS9437</name>
</gene>
<reference evidence="3" key="1">
    <citation type="submission" date="2016-06" db="UniProtKB">
        <authorList>
            <consortium name="WormBaseParasite"/>
        </authorList>
    </citation>
    <scope>IDENTIFICATION</scope>
</reference>
<dbReference type="EMBL" id="UYRT01030910">
    <property type="protein sequence ID" value="VDK72329.1"/>
    <property type="molecule type" value="Genomic_DNA"/>
</dbReference>
<reference evidence="1 2" key="2">
    <citation type="submission" date="2018-11" db="EMBL/GenBank/DDBJ databases">
        <authorList>
            <consortium name="Pathogen Informatics"/>
        </authorList>
    </citation>
    <scope>NUCLEOTIDE SEQUENCE [LARGE SCALE GENOMIC DNA]</scope>
</reference>
<dbReference type="Proteomes" id="UP000271098">
    <property type="component" value="Unassembled WGS sequence"/>
</dbReference>
<evidence type="ECO:0000313" key="2">
    <source>
        <dbReference type="Proteomes" id="UP000271098"/>
    </source>
</evidence>
<dbReference type="WBParaSite" id="GPUH_0000944801-mRNA-1">
    <property type="protein sequence ID" value="GPUH_0000944801-mRNA-1"/>
    <property type="gene ID" value="GPUH_0000944801"/>
</dbReference>
<accession>A0A183DL46</accession>
<evidence type="ECO:0000313" key="3">
    <source>
        <dbReference type="WBParaSite" id="GPUH_0000944801-mRNA-1"/>
    </source>
</evidence>
<proteinExistence type="predicted"/>
<dbReference type="AlphaFoldDB" id="A0A183DL46"/>